<dbReference type="GO" id="GO:0020037">
    <property type="term" value="F:heme binding"/>
    <property type="evidence" value="ECO:0007669"/>
    <property type="project" value="InterPro"/>
</dbReference>
<evidence type="ECO:0000256" key="12">
    <source>
        <dbReference type="SAM" id="Phobius"/>
    </source>
</evidence>
<keyword evidence="3" id="KW-0813">Transport</keyword>
<keyword evidence="7" id="KW-0479">Metal-binding</keyword>
<evidence type="ECO:0000256" key="11">
    <source>
        <dbReference type="ARBA" id="ARBA00023136"/>
    </source>
</evidence>
<feature type="domain" description="NapC/NirT cytochrome c N-terminal" evidence="13">
    <location>
        <begin position="18"/>
        <end position="190"/>
    </location>
</feature>
<keyword evidence="9 12" id="KW-1133">Transmembrane helix</keyword>
<dbReference type="GO" id="GO:0046872">
    <property type="term" value="F:metal ion binding"/>
    <property type="evidence" value="ECO:0007669"/>
    <property type="project" value="UniProtKB-KW"/>
</dbReference>
<dbReference type="SUPFAM" id="SSF48695">
    <property type="entry name" value="Multiheme cytochromes"/>
    <property type="match status" value="1"/>
</dbReference>
<keyword evidence="4" id="KW-1003">Cell membrane</keyword>
<comment type="caution">
    <text evidence="14">The sequence shown here is derived from an EMBL/GenBank/DDBJ whole genome shotgun (WGS) entry which is preliminary data.</text>
</comment>
<evidence type="ECO:0000256" key="5">
    <source>
        <dbReference type="ARBA" id="ARBA00022617"/>
    </source>
</evidence>
<dbReference type="GO" id="GO:0009061">
    <property type="term" value="P:anaerobic respiration"/>
    <property type="evidence" value="ECO:0007669"/>
    <property type="project" value="TreeGrafter"/>
</dbReference>
<evidence type="ECO:0000313" key="14">
    <source>
        <dbReference type="EMBL" id="OIQ97031.1"/>
    </source>
</evidence>
<comment type="similarity">
    <text evidence="2">Belongs to the NapC/NirT/NrfH family.</text>
</comment>
<comment type="subcellular location">
    <subcellularLocation>
        <location evidence="1">Cell membrane</location>
        <topology evidence="1">Single-pass membrane protein</topology>
    </subcellularLocation>
</comment>
<gene>
    <name evidence="14" type="primary">nirT_4</name>
    <name evidence="14" type="ORF">GALL_209740</name>
</gene>
<dbReference type="FunFam" id="1.10.3820.10:FF:000001">
    <property type="entry name" value="Cytochrome c-type protein"/>
    <property type="match status" value="1"/>
</dbReference>
<evidence type="ECO:0000256" key="4">
    <source>
        <dbReference type="ARBA" id="ARBA00022475"/>
    </source>
</evidence>
<dbReference type="Gene3D" id="1.10.3820.10">
    <property type="entry name" value="Di-heme elbow motif domain"/>
    <property type="match status" value="1"/>
</dbReference>
<name>A0A1J5RYP5_9ZZZZ</name>
<proteinExistence type="inferred from homology"/>
<dbReference type="GO" id="GO:0009055">
    <property type="term" value="F:electron transfer activity"/>
    <property type="evidence" value="ECO:0007669"/>
    <property type="project" value="TreeGrafter"/>
</dbReference>
<keyword evidence="10" id="KW-0408">Iron</keyword>
<protein>
    <submittedName>
        <fullName evidence="14">Denitrification system component NirT</fullName>
    </submittedName>
</protein>
<sequence>MNNKPGILKRTWSVLKQPSAKYSLLALLVVGFFSGIIFWGGFNTAMEATNRLEFCIGCHEMRDNVYQEYKKTIHFANRTGVRAICSDCHVPKDWGHKMLRKIQASNEVWGALTGFVDTPEKFEAHRMELATHEWERMKASDSRECRNCHNFDAMSGDIQKLTIYNKHMKAKAEGGTCIDCHKGIAHHLPKEYKDPDEE</sequence>
<dbReference type="PANTHER" id="PTHR30333:SF1">
    <property type="entry name" value="CYTOCHROME C-TYPE PROTEIN NAPC"/>
    <property type="match status" value="1"/>
</dbReference>
<dbReference type="GO" id="GO:0005886">
    <property type="term" value="C:plasma membrane"/>
    <property type="evidence" value="ECO:0007669"/>
    <property type="project" value="UniProtKB-SubCell"/>
</dbReference>
<keyword evidence="6 12" id="KW-0812">Transmembrane</keyword>
<feature type="transmembrane region" description="Helical" evidence="12">
    <location>
        <begin position="21"/>
        <end position="42"/>
    </location>
</feature>
<dbReference type="InterPro" id="IPR036280">
    <property type="entry name" value="Multihaem_cyt_sf"/>
</dbReference>
<evidence type="ECO:0000256" key="3">
    <source>
        <dbReference type="ARBA" id="ARBA00022448"/>
    </source>
</evidence>
<dbReference type="InterPro" id="IPR038266">
    <property type="entry name" value="NapC/NirT_cytc_sf"/>
</dbReference>
<keyword evidence="11 12" id="KW-0472">Membrane</keyword>
<evidence type="ECO:0000256" key="10">
    <source>
        <dbReference type="ARBA" id="ARBA00023004"/>
    </source>
</evidence>
<dbReference type="AlphaFoldDB" id="A0A1J5RYP5"/>
<evidence type="ECO:0000256" key="9">
    <source>
        <dbReference type="ARBA" id="ARBA00022989"/>
    </source>
</evidence>
<evidence type="ECO:0000256" key="2">
    <source>
        <dbReference type="ARBA" id="ARBA00007395"/>
    </source>
</evidence>
<dbReference type="PIRSF" id="PIRSF000013">
    <property type="entry name" value="4_hem_cytochrm_NapC"/>
    <property type="match status" value="1"/>
</dbReference>
<evidence type="ECO:0000256" key="1">
    <source>
        <dbReference type="ARBA" id="ARBA00004162"/>
    </source>
</evidence>
<reference evidence="14" key="1">
    <citation type="submission" date="2016-10" db="EMBL/GenBank/DDBJ databases">
        <title>Sequence of Gallionella enrichment culture.</title>
        <authorList>
            <person name="Poehlein A."/>
            <person name="Muehling M."/>
            <person name="Daniel R."/>
        </authorList>
    </citation>
    <scope>NUCLEOTIDE SEQUENCE</scope>
</reference>
<dbReference type="Pfam" id="PF03264">
    <property type="entry name" value="Cytochrom_NNT"/>
    <property type="match status" value="1"/>
</dbReference>
<dbReference type="InterPro" id="IPR024717">
    <property type="entry name" value="NapC/NirT/NrfH"/>
</dbReference>
<dbReference type="PANTHER" id="PTHR30333">
    <property type="entry name" value="CYTOCHROME C-TYPE PROTEIN"/>
    <property type="match status" value="1"/>
</dbReference>
<organism evidence="14">
    <name type="scientific">mine drainage metagenome</name>
    <dbReference type="NCBI Taxonomy" id="410659"/>
    <lineage>
        <taxon>unclassified sequences</taxon>
        <taxon>metagenomes</taxon>
        <taxon>ecological metagenomes</taxon>
    </lineage>
</organism>
<evidence type="ECO:0000256" key="8">
    <source>
        <dbReference type="ARBA" id="ARBA00022982"/>
    </source>
</evidence>
<accession>A0A1J5RYP5</accession>
<evidence type="ECO:0000256" key="6">
    <source>
        <dbReference type="ARBA" id="ARBA00022692"/>
    </source>
</evidence>
<dbReference type="InterPro" id="IPR051174">
    <property type="entry name" value="Cytochrome_c-type_ET"/>
</dbReference>
<evidence type="ECO:0000256" key="7">
    <source>
        <dbReference type="ARBA" id="ARBA00022723"/>
    </source>
</evidence>
<dbReference type="InterPro" id="IPR005126">
    <property type="entry name" value="NapC/NirT_cyt_c_N"/>
</dbReference>
<dbReference type="GO" id="GO:0019333">
    <property type="term" value="P:denitrification pathway"/>
    <property type="evidence" value="ECO:0007669"/>
    <property type="project" value="InterPro"/>
</dbReference>
<keyword evidence="5" id="KW-0349">Heme</keyword>
<keyword evidence="8" id="KW-0249">Electron transport</keyword>
<evidence type="ECO:0000259" key="13">
    <source>
        <dbReference type="Pfam" id="PF03264"/>
    </source>
</evidence>
<dbReference type="EMBL" id="MLJW01000139">
    <property type="protein sequence ID" value="OIQ97031.1"/>
    <property type="molecule type" value="Genomic_DNA"/>
</dbReference>